<feature type="chain" id="PRO_5038754478" evidence="2">
    <location>
        <begin position="23"/>
        <end position="463"/>
    </location>
</feature>
<evidence type="ECO:0000313" key="3">
    <source>
        <dbReference type="EMBL" id="RKW70357.1"/>
    </source>
</evidence>
<comment type="caution">
    <text evidence="3">The sequence shown here is derived from an EMBL/GenBank/DDBJ whole genome shotgun (WGS) entry which is preliminary data.</text>
</comment>
<dbReference type="Proteomes" id="UP000273119">
    <property type="component" value="Unassembled WGS sequence"/>
</dbReference>
<organism evidence="3 4">
    <name type="scientific">Galactobacter caseinivorans</name>
    <dbReference type="NCBI Taxonomy" id="2676123"/>
    <lineage>
        <taxon>Bacteria</taxon>
        <taxon>Bacillati</taxon>
        <taxon>Actinomycetota</taxon>
        <taxon>Actinomycetes</taxon>
        <taxon>Micrococcales</taxon>
        <taxon>Micrococcaceae</taxon>
        <taxon>Galactobacter</taxon>
    </lineage>
</organism>
<evidence type="ECO:0000256" key="2">
    <source>
        <dbReference type="SAM" id="SignalP"/>
    </source>
</evidence>
<gene>
    <name evidence="3" type="ORF">DWQ67_07650</name>
</gene>
<keyword evidence="4" id="KW-1185">Reference proteome</keyword>
<feature type="signal peptide" evidence="2">
    <location>
        <begin position="1"/>
        <end position="22"/>
    </location>
</feature>
<dbReference type="EMBL" id="QQXL01000004">
    <property type="protein sequence ID" value="RKW70357.1"/>
    <property type="molecule type" value="Genomic_DNA"/>
</dbReference>
<accession>A0A496PIS0</accession>
<proteinExistence type="predicted"/>
<sequence>MSVLLHAASPASALLLSAALNAGHIDPEQRRVLAWDSSTPGGAALEQGWAAGLWAHLAGARVDLAFSSPKAAMPDAAWPAPTGASSAAVGAAKETERPAAPAKAPSLLVLDPSAPTAASALAAAWPQSPVLAYGDGLSVLCPTPSALDSEVGLRATGLVHSELLPGLRPLMFTESRVSPETLDRASVQAALDPLLKGVSLPEPASHALQGKGRACLAVLQALPDLGKDSDAEAERLAARLVRAAQDGGTSALLLAPDPSASPALVARTQELAVGAGLRAATLPAWWPAELAHALVDPRLTVGVSAPALYSVQRLSGARVRSVATGRLLPRLRSAEDHARIVLAIVDATLRRGVPTPAEELSHASSGKAAPQPADPTRLQSVLDAVAYSVAPKLLAPLRDHTARTLRREPALRDAYISRKRVKKLHLLDRATPKVSALTGATLTALMPLATLASGSSPSGRRVR</sequence>
<dbReference type="RefSeq" id="WP_121485010.1">
    <property type="nucleotide sequence ID" value="NZ_QQXL01000004.1"/>
</dbReference>
<evidence type="ECO:0000256" key="1">
    <source>
        <dbReference type="SAM" id="MobiDB-lite"/>
    </source>
</evidence>
<dbReference type="AlphaFoldDB" id="A0A496PIS0"/>
<evidence type="ECO:0000313" key="4">
    <source>
        <dbReference type="Proteomes" id="UP000273119"/>
    </source>
</evidence>
<keyword evidence="2" id="KW-0732">Signal</keyword>
<name>A0A496PIS0_9MICC</name>
<feature type="region of interest" description="Disordered" evidence="1">
    <location>
        <begin position="355"/>
        <end position="374"/>
    </location>
</feature>
<protein>
    <submittedName>
        <fullName evidence="3">Uncharacterized protein</fullName>
    </submittedName>
</protein>
<reference evidence="3 4" key="1">
    <citation type="submission" date="2018-07" db="EMBL/GenBank/DDBJ databases">
        <title>Arthrobacter sp. nov., isolated from raw cow's milk with high bacterial count.</title>
        <authorList>
            <person name="Hahne J."/>
            <person name="Isele D."/>
            <person name="Lipski A."/>
        </authorList>
    </citation>
    <scope>NUCLEOTIDE SEQUENCE [LARGE SCALE GENOMIC DNA]</scope>
    <source>
        <strain evidence="3 4">JZ R-183</strain>
    </source>
</reference>